<gene>
    <name evidence="3" type="ORF">LTR09_012716</name>
</gene>
<feature type="transmembrane region" description="Helical" evidence="2">
    <location>
        <begin position="21"/>
        <end position="44"/>
    </location>
</feature>
<keyword evidence="2" id="KW-0472">Membrane</keyword>
<accession>A0AAJ0G3M8</accession>
<feature type="transmembrane region" description="Helical" evidence="2">
    <location>
        <begin position="100"/>
        <end position="120"/>
    </location>
</feature>
<reference evidence="3" key="1">
    <citation type="submission" date="2023-04" db="EMBL/GenBank/DDBJ databases">
        <title>Black Yeasts Isolated from many extreme environments.</title>
        <authorList>
            <person name="Coleine C."/>
            <person name="Stajich J.E."/>
            <person name="Selbmann L."/>
        </authorList>
    </citation>
    <scope>NUCLEOTIDE SEQUENCE</scope>
    <source>
        <strain evidence="3">CCFEE 5312</strain>
    </source>
</reference>
<protein>
    <recommendedName>
        <fullName evidence="5">MARVEL domain-containing protein</fullName>
    </recommendedName>
</protein>
<dbReference type="AlphaFoldDB" id="A0AAJ0G3M8"/>
<keyword evidence="4" id="KW-1185">Reference proteome</keyword>
<dbReference type="Proteomes" id="UP001271007">
    <property type="component" value="Unassembled WGS sequence"/>
</dbReference>
<name>A0AAJ0G3M8_9PEZI</name>
<feature type="transmembrane region" description="Helical" evidence="2">
    <location>
        <begin position="126"/>
        <end position="147"/>
    </location>
</feature>
<proteinExistence type="predicted"/>
<evidence type="ECO:0000313" key="3">
    <source>
        <dbReference type="EMBL" id="KAK3045738.1"/>
    </source>
</evidence>
<sequence length="334" mass="37010">MISIHVSEDAARAYALNFTILICRLLQIGFGVVTFSMSIYLSTLERPNPFKTSWKLPYVPADPYLMTAAIFSSAAIFIFAGLETFLAFISSRHHHWRQTLIHDVFILFGAASATGVLTVAARKFRWYHIASWQCPIAFSACCILLTLPSMLQTIQRCNRELFIHPIDGQKDRGQRLSRVGQTKEENDFSPGDNTSRAESAYYRDAESVHETNPLRSPSRQLHVNKTASSRSIFIAENAGQPNANNAASSRALSIAETTAHWSGISGPMTLAPPSFWSSGTQYVPPYGSARATSPPTHDCQRCRGGMVLYQMQSLDDHPAFVPLRCDQMSSLSLA</sequence>
<evidence type="ECO:0000256" key="2">
    <source>
        <dbReference type="SAM" id="Phobius"/>
    </source>
</evidence>
<comment type="caution">
    <text evidence="3">The sequence shown here is derived from an EMBL/GenBank/DDBJ whole genome shotgun (WGS) entry which is preliminary data.</text>
</comment>
<evidence type="ECO:0008006" key="5">
    <source>
        <dbReference type="Google" id="ProtNLM"/>
    </source>
</evidence>
<feature type="region of interest" description="Disordered" evidence="1">
    <location>
        <begin position="172"/>
        <end position="196"/>
    </location>
</feature>
<evidence type="ECO:0000313" key="4">
    <source>
        <dbReference type="Proteomes" id="UP001271007"/>
    </source>
</evidence>
<organism evidence="3 4">
    <name type="scientific">Extremus antarcticus</name>
    <dbReference type="NCBI Taxonomy" id="702011"/>
    <lineage>
        <taxon>Eukaryota</taxon>
        <taxon>Fungi</taxon>
        <taxon>Dikarya</taxon>
        <taxon>Ascomycota</taxon>
        <taxon>Pezizomycotina</taxon>
        <taxon>Dothideomycetes</taxon>
        <taxon>Dothideomycetidae</taxon>
        <taxon>Mycosphaerellales</taxon>
        <taxon>Extremaceae</taxon>
        <taxon>Extremus</taxon>
    </lineage>
</organism>
<dbReference type="EMBL" id="JAWDJX010000159">
    <property type="protein sequence ID" value="KAK3045738.1"/>
    <property type="molecule type" value="Genomic_DNA"/>
</dbReference>
<keyword evidence="2" id="KW-1133">Transmembrane helix</keyword>
<evidence type="ECO:0000256" key="1">
    <source>
        <dbReference type="SAM" id="MobiDB-lite"/>
    </source>
</evidence>
<keyword evidence="2" id="KW-0812">Transmembrane</keyword>
<feature type="transmembrane region" description="Helical" evidence="2">
    <location>
        <begin position="64"/>
        <end position="88"/>
    </location>
</feature>